<dbReference type="GO" id="GO:0005975">
    <property type="term" value="P:carbohydrate metabolic process"/>
    <property type="evidence" value="ECO:0007669"/>
    <property type="project" value="InterPro"/>
</dbReference>
<reference evidence="2 3" key="1">
    <citation type="submission" date="2020-08" db="EMBL/GenBank/DDBJ databases">
        <title>Sequencing the genomes of 1000 actinobacteria strains.</title>
        <authorList>
            <person name="Klenk H.-P."/>
        </authorList>
    </citation>
    <scope>NUCLEOTIDE SEQUENCE [LARGE SCALE GENOMIC DNA]</scope>
    <source>
        <strain evidence="2 3">DSM 28967</strain>
    </source>
</reference>
<evidence type="ECO:0000313" key="3">
    <source>
        <dbReference type="Proteomes" id="UP000549971"/>
    </source>
</evidence>
<dbReference type="Pfam" id="PF08532">
    <property type="entry name" value="Glyco_hydro_42M"/>
    <property type="match status" value="1"/>
</dbReference>
<keyword evidence="3" id="KW-1185">Reference proteome</keyword>
<evidence type="ECO:0000313" key="2">
    <source>
        <dbReference type="EMBL" id="MBB5836318.1"/>
    </source>
</evidence>
<protein>
    <recommendedName>
        <fullName evidence="1">Beta-galactosidase trimerisation domain-containing protein</fullName>
    </recommendedName>
</protein>
<name>A0A7W9J6C2_9ACTN</name>
<dbReference type="CDD" id="cd03143">
    <property type="entry name" value="A4_beta-galactosidase_middle_domain"/>
    <property type="match status" value="1"/>
</dbReference>
<evidence type="ECO:0000259" key="1">
    <source>
        <dbReference type="Pfam" id="PF08532"/>
    </source>
</evidence>
<dbReference type="InterPro" id="IPR017853">
    <property type="entry name" value="GH"/>
</dbReference>
<dbReference type="SUPFAM" id="SSF51445">
    <property type="entry name" value="(Trans)glycosidases"/>
    <property type="match status" value="1"/>
</dbReference>
<dbReference type="InterPro" id="IPR029062">
    <property type="entry name" value="Class_I_gatase-like"/>
</dbReference>
<dbReference type="EMBL" id="JACHMY010000001">
    <property type="protein sequence ID" value="MBB5836318.1"/>
    <property type="molecule type" value="Genomic_DNA"/>
</dbReference>
<accession>A0A7W9J6C2</accession>
<organism evidence="2 3">
    <name type="scientific">Kribbella italica</name>
    <dbReference type="NCBI Taxonomy" id="1540520"/>
    <lineage>
        <taxon>Bacteria</taxon>
        <taxon>Bacillati</taxon>
        <taxon>Actinomycetota</taxon>
        <taxon>Actinomycetes</taxon>
        <taxon>Propionibacteriales</taxon>
        <taxon>Kribbellaceae</taxon>
        <taxon>Kribbella</taxon>
    </lineage>
</organism>
<dbReference type="RefSeq" id="WP_184795849.1">
    <property type="nucleotide sequence ID" value="NZ_JACHMY010000001.1"/>
</dbReference>
<dbReference type="AlphaFoldDB" id="A0A7W9J6C2"/>
<proteinExistence type="predicted"/>
<feature type="domain" description="Beta-galactosidase trimerisation" evidence="1">
    <location>
        <begin position="361"/>
        <end position="437"/>
    </location>
</feature>
<dbReference type="Pfam" id="PF14871">
    <property type="entry name" value="GHL6"/>
    <property type="match status" value="1"/>
</dbReference>
<dbReference type="GO" id="GO:0004565">
    <property type="term" value="F:beta-galactosidase activity"/>
    <property type="evidence" value="ECO:0007669"/>
    <property type="project" value="InterPro"/>
</dbReference>
<dbReference type="InterPro" id="IPR013738">
    <property type="entry name" value="Beta_galactosidase_Trimer"/>
</dbReference>
<dbReference type="Gene3D" id="3.40.50.880">
    <property type="match status" value="1"/>
</dbReference>
<dbReference type="InterPro" id="IPR028212">
    <property type="entry name" value="GHL6"/>
</dbReference>
<dbReference type="Gene3D" id="3.20.20.80">
    <property type="entry name" value="Glycosidases"/>
    <property type="match status" value="1"/>
</dbReference>
<dbReference type="Proteomes" id="UP000549971">
    <property type="component" value="Unassembled WGS sequence"/>
</dbReference>
<comment type="caution">
    <text evidence="2">The sequence shown here is derived from an EMBL/GenBank/DDBJ whole genome shotgun (WGS) entry which is preliminary data.</text>
</comment>
<gene>
    <name evidence="2" type="ORF">HDA39_003052</name>
</gene>
<sequence length="640" mass="71091">MSRLWWQDPFRMFQTNLREIDAGLDVEEVLDYLVEFGADTWLLSVGGILSNYPTDLDVQTRNPYLSQRASGDLVGDAVKAAGRRGIRVMGRMDFSKIDHRRAEQHPDWCFVDAAGDPQVYNGLTSVCPSGDYYQAKLFDVLDEVLDRYPVDGFFCNWMSFNEVDYSRAYRGVCHCLACMSRYAEYAPGESLPEDKGSPGYETWQRFAREILADLTGRIRDHLAQRRPEAPLVLGDRADIVFHEANNAVGRPLWHHRTSEAVSSAKTFRPAVPVLTNSVGFVDMPYRMAGEEPHHFAQYLVQAIARGANPSTYIMGTPKDNPYECLHVAGELTRFHRDHHDVYRELVPAATTLLVRPDQFKSGATREFQGLYLALLQRHVPFDVLPEERLGDIELGRYAVVVLPDLGPLGDAPAIDRYCAAGGAVVATGNSGIVAEEIQLECLPAVRRLASHDTEEAVRSLHLRTGYGVVPVVGAFDLVEPSARAEIGQRALSRAPYGPPEKCYGHLELEHAGRLRASYGEGRAVMLPWTVGRAYREVGLSAHRELVVDEVLWAGGQQVETGLPEQVEIVLGESVAGRVIHLLNRSGDADQRFAEPLPIGPSWIQLLDAESVELLRAGVRLPVIDGRVELPALGLFETLVF</sequence>